<dbReference type="InterPro" id="IPR011014">
    <property type="entry name" value="MscS_channel_TM-2"/>
</dbReference>
<dbReference type="InterPro" id="IPR006685">
    <property type="entry name" value="MscS_channel_2nd"/>
</dbReference>
<evidence type="ECO:0000259" key="10">
    <source>
        <dbReference type="Pfam" id="PF21088"/>
    </source>
</evidence>
<evidence type="ECO:0000256" key="4">
    <source>
        <dbReference type="ARBA" id="ARBA00022692"/>
    </source>
</evidence>
<dbReference type="SUPFAM" id="SSF50182">
    <property type="entry name" value="Sm-like ribonucleoproteins"/>
    <property type="match status" value="1"/>
</dbReference>
<feature type="transmembrane region" description="Helical" evidence="7">
    <location>
        <begin position="96"/>
        <end position="116"/>
    </location>
</feature>
<dbReference type="Gene3D" id="2.30.30.60">
    <property type="match status" value="1"/>
</dbReference>
<dbReference type="InterPro" id="IPR049278">
    <property type="entry name" value="MS_channel_C"/>
</dbReference>
<keyword evidence="12" id="KW-1185">Reference proteome</keyword>
<protein>
    <submittedName>
        <fullName evidence="11">Mechanosensitive ion channel family protein</fullName>
    </submittedName>
</protein>
<dbReference type="InterPro" id="IPR023408">
    <property type="entry name" value="MscS_beta-dom_sf"/>
</dbReference>
<evidence type="ECO:0000259" key="9">
    <source>
        <dbReference type="Pfam" id="PF21082"/>
    </source>
</evidence>
<evidence type="ECO:0000313" key="11">
    <source>
        <dbReference type="EMBL" id="MCQ1531658.1"/>
    </source>
</evidence>
<evidence type="ECO:0000256" key="7">
    <source>
        <dbReference type="SAM" id="Phobius"/>
    </source>
</evidence>
<dbReference type="Gene3D" id="3.30.70.100">
    <property type="match status" value="1"/>
</dbReference>
<evidence type="ECO:0000313" key="12">
    <source>
        <dbReference type="Proteomes" id="UP001651880"/>
    </source>
</evidence>
<keyword evidence="6 7" id="KW-0472">Membrane</keyword>
<dbReference type="Gene3D" id="1.10.287.1260">
    <property type="match status" value="1"/>
</dbReference>
<dbReference type="InterPro" id="IPR010920">
    <property type="entry name" value="LSM_dom_sf"/>
</dbReference>
<evidence type="ECO:0000256" key="3">
    <source>
        <dbReference type="ARBA" id="ARBA00022475"/>
    </source>
</evidence>
<gene>
    <name evidence="11" type="ORF">LJD61_19255</name>
</gene>
<feature type="transmembrane region" description="Helical" evidence="7">
    <location>
        <begin position="73"/>
        <end position="90"/>
    </location>
</feature>
<keyword evidence="5 7" id="KW-1133">Transmembrane helix</keyword>
<evidence type="ECO:0000259" key="8">
    <source>
        <dbReference type="Pfam" id="PF00924"/>
    </source>
</evidence>
<comment type="caution">
    <text evidence="11">The sequence shown here is derived from an EMBL/GenBank/DDBJ whole genome shotgun (WGS) entry which is preliminary data.</text>
</comment>
<evidence type="ECO:0000256" key="2">
    <source>
        <dbReference type="ARBA" id="ARBA00008017"/>
    </source>
</evidence>
<accession>A0ABT1NK82</accession>
<dbReference type="SUPFAM" id="SSF82861">
    <property type="entry name" value="Mechanosensitive channel protein MscS (YggB), transmembrane region"/>
    <property type="match status" value="1"/>
</dbReference>
<dbReference type="SUPFAM" id="SSF82689">
    <property type="entry name" value="Mechanosensitive channel protein MscS (YggB), C-terminal domain"/>
    <property type="match status" value="1"/>
</dbReference>
<evidence type="ECO:0000256" key="5">
    <source>
        <dbReference type="ARBA" id="ARBA00022989"/>
    </source>
</evidence>
<sequence length="284" mass="31769">MEQLKMKIISLLAGTGSFNVYLSAALKILFIIIFWRIVNAVLNKVINNFFKLSPRLRMDEKKSNTLSGLMKSIIRYTIYIIMAISVLNVLNIPTQSILAAAGLGGLAIGFGAQNLVKDVISGFFILFEDQYAVGDYVSIGSATGNVEDIGLRITKIRAFNGDLHIIPNGEIKTVINHSRGNSLAIIDISIAYEADADKAISILKDIGNSFYENNRDRVIEPPEVLGIISFGESDAKIRMIMKTASLKHWSVEREMRKIIKEAFRKENIEVPYPRRVYISRPDKE</sequence>
<dbReference type="InterPro" id="IPR011066">
    <property type="entry name" value="MscS_channel_C_sf"/>
</dbReference>
<dbReference type="InterPro" id="IPR049142">
    <property type="entry name" value="MS_channel_1st"/>
</dbReference>
<dbReference type="Pfam" id="PF21082">
    <property type="entry name" value="MS_channel_3rd"/>
    <property type="match status" value="1"/>
</dbReference>
<dbReference type="InterPro" id="IPR045276">
    <property type="entry name" value="YbiO_bact"/>
</dbReference>
<feature type="domain" description="Mechanosensitive ion channel transmembrane helices 2/3" evidence="10">
    <location>
        <begin position="73"/>
        <end position="113"/>
    </location>
</feature>
<dbReference type="Proteomes" id="UP001651880">
    <property type="component" value="Unassembled WGS sequence"/>
</dbReference>
<feature type="domain" description="Mechanosensitive ion channel MscS C-terminal" evidence="9">
    <location>
        <begin position="186"/>
        <end position="269"/>
    </location>
</feature>
<feature type="domain" description="Mechanosensitive ion channel MscS" evidence="8">
    <location>
        <begin position="114"/>
        <end position="179"/>
    </location>
</feature>
<dbReference type="PANTHER" id="PTHR30460">
    <property type="entry name" value="MODERATE CONDUCTANCE MECHANOSENSITIVE CHANNEL YBIO"/>
    <property type="match status" value="1"/>
</dbReference>
<evidence type="ECO:0000256" key="6">
    <source>
        <dbReference type="ARBA" id="ARBA00023136"/>
    </source>
</evidence>
<keyword evidence="3" id="KW-1003">Cell membrane</keyword>
<dbReference type="PANTHER" id="PTHR30460:SF0">
    <property type="entry name" value="MODERATE CONDUCTANCE MECHANOSENSITIVE CHANNEL YBIO"/>
    <property type="match status" value="1"/>
</dbReference>
<organism evidence="11 12">
    <name type="scientific">Lutispora saccharofermentans</name>
    <dbReference type="NCBI Taxonomy" id="3024236"/>
    <lineage>
        <taxon>Bacteria</taxon>
        <taxon>Bacillati</taxon>
        <taxon>Bacillota</taxon>
        <taxon>Clostridia</taxon>
        <taxon>Lutisporales</taxon>
        <taxon>Lutisporaceae</taxon>
        <taxon>Lutispora</taxon>
    </lineage>
</organism>
<keyword evidence="4 7" id="KW-0812">Transmembrane</keyword>
<dbReference type="EMBL" id="JAJEKE010000027">
    <property type="protein sequence ID" value="MCQ1531658.1"/>
    <property type="molecule type" value="Genomic_DNA"/>
</dbReference>
<feature type="transmembrane region" description="Helical" evidence="7">
    <location>
        <begin position="20"/>
        <end position="42"/>
    </location>
</feature>
<reference evidence="11 12" key="1">
    <citation type="submission" date="2021-10" db="EMBL/GenBank/DDBJ databases">
        <title>Lutispora strain m25 sp. nov., a thermophilic, non-spore-forming bacterium isolated from a lab-scale methanogenic bioreactor digesting anaerobic sludge.</title>
        <authorList>
            <person name="El Houari A."/>
            <person name="Mcdonald J."/>
        </authorList>
    </citation>
    <scope>NUCLEOTIDE SEQUENCE [LARGE SCALE GENOMIC DNA]</scope>
    <source>
        <strain evidence="12">m25</strain>
    </source>
</reference>
<name>A0ABT1NK82_9FIRM</name>
<dbReference type="Pfam" id="PF21088">
    <property type="entry name" value="MS_channel_1st"/>
    <property type="match status" value="1"/>
</dbReference>
<comment type="similarity">
    <text evidence="2">Belongs to the MscS (TC 1.A.23) family.</text>
</comment>
<dbReference type="RefSeq" id="WP_255229213.1">
    <property type="nucleotide sequence ID" value="NZ_JAJEKE010000027.1"/>
</dbReference>
<comment type="subcellular location">
    <subcellularLocation>
        <location evidence="1">Cell membrane</location>
        <topology evidence="1">Multi-pass membrane protein</topology>
    </subcellularLocation>
</comment>
<proteinExistence type="inferred from homology"/>
<dbReference type="Pfam" id="PF00924">
    <property type="entry name" value="MS_channel_2nd"/>
    <property type="match status" value="1"/>
</dbReference>
<evidence type="ECO:0000256" key="1">
    <source>
        <dbReference type="ARBA" id="ARBA00004651"/>
    </source>
</evidence>